<feature type="domain" description="FYVE-type" evidence="7">
    <location>
        <begin position="1"/>
        <end position="55"/>
    </location>
</feature>
<dbReference type="EMBL" id="HBJA01077897">
    <property type="protein sequence ID" value="CAE0816153.1"/>
    <property type="molecule type" value="Transcribed_RNA"/>
</dbReference>
<protein>
    <recommendedName>
        <fullName evidence="7">FYVE-type domain-containing protein</fullName>
    </recommendedName>
</protein>
<evidence type="ECO:0000256" key="5">
    <source>
        <dbReference type="SAM" id="Coils"/>
    </source>
</evidence>
<feature type="compositionally biased region" description="Low complexity" evidence="6">
    <location>
        <begin position="397"/>
        <end position="417"/>
    </location>
</feature>
<dbReference type="InterPro" id="IPR017455">
    <property type="entry name" value="Znf_FYVE-rel"/>
</dbReference>
<name>A0A7S4FV25_9EUGL</name>
<dbReference type="GO" id="GO:0008270">
    <property type="term" value="F:zinc ion binding"/>
    <property type="evidence" value="ECO:0007669"/>
    <property type="project" value="UniProtKB-KW"/>
</dbReference>
<proteinExistence type="predicted"/>
<evidence type="ECO:0000256" key="6">
    <source>
        <dbReference type="SAM" id="MobiDB-lite"/>
    </source>
</evidence>
<gene>
    <name evidence="8" type="ORF">EGYM00163_LOCUS27312</name>
</gene>
<keyword evidence="3" id="KW-0862">Zinc</keyword>
<evidence type="ECO:0000256" key="4">
    <source>
        <dbReference type="PROSITE-ProRule" id="PRU00091"/>
    </source>
</evidence>
<feature type="region of interest" description="Disordered" evidence="6">
    <location>
        <begin position="294"/>
        <end position="358"/>
    </location>
</feature>
<reference evidence="8" key="1">
    <citation type="submission" date="2021-01" db="EMBL/GenBank/DDBJ databases">
        <authorList>
            <person name="Corre E."/>
            <person name="Pelletier E."/>
            <person name="Niang G."/>
            <person name="Scheremetjew M."/>
            <person name="Finn R."/>
            <person name="Kale V."/>
            <person name="Holt S."/>
            <person name="Cochrane G."/>
            <person name="Meng A."/>
            <person name="Brown T."/>
            <person name="Cohen L."/>
        </authorList>
    </citation>
    <scope>NUCLEOTIDE SEQUENCE</scope>
    <source>
        <strain evidence="8">CCMP1594</strain>
    </source>
</reference>
<dbReference type="SUPFAM" id="SSF57903">
    <property type="entry name" value="FYVE/PHD zinc finger"/>
    <property type="match status" value="1"/>
</dbReference>
<keyword evidence="1" id="KW-0479">Metal-binding</keyword>
<evidence type="ECO:0000259" key="7">
    <source>
        <dbReference type="PROSITE" id="PS50178"/>
    </source>
</evidence>
<keyword evidence="5" id="KW-0175">Coiled coil</keyword>
<dbReference type="InterPro" id="IPR013083">
    <property type="entry name" value="Znf_RING/FYVE/PHD"/>
</dbReference>
<evidence type="ECO:0000256" key="3">
    <source>
        <dbReference type="ARBA" id="ARBA00022833"/>
    </source>
</evidence>
<dbReference type="Gene3D" id="3.30.40.10">
    <property type="entry name" value="Zinc/RING finger domain, C3HC4 (zinc finger)"/>
    <property type="match status" value="1"/>
</dbReference>
<feature type="region of interest" description="Disordered" evidence="6">
    <location>
        <begin position="396"/>
        <end position="424"/>
    </location>
</feature>
<dbReference type="InterPro" id="IPR011011">
    <property type="entry name" value="Znf_FYVE_PHD"/>
</dbReference>
<organism evidence="8">
    <name type="scientific">Eutreptiella gymnastica</name>
    <dbReference type="NCBI Taxonomy" id="73025"/>
    <lineage>
        <taxon>Eukaryota</taxon>
        <taxon>Discoba</taxon>
        <taxon>Euglenozoa</taxon>
        <taxon>Euglenida</taxon>
        <taxon>Spirocuta</taxon>
        <taxon>Euglenophyceae</taxon>
        <taxon>Eutreptiales</taxon>
        <taxon>Eutreptiaceae</taxon>
        <taxon>Eutreptiella</taxon>
    </lineage>
</organism>
<feature type="region of interest" description="Disordered" evidence="6">
    <location>
        <begin position="156"/>
        <end position="193"/>
    </location>
</feature>
<keyword evidence="2 4" id="KW-0863">Zinc-finger</keyword>
<accession>A0A7S4FV25</accession>
<evidence type="ECO:0000256" key="1">
    <source>
        <dbReference type="ARBA" id="ARBA00022723"/>
    </source>
</evidence>
<sequence length="507" mass="54422">MTGDVCYLCSARFHLFLWPYACQKCKRRVCSRCSHKPAGSETRARSCRRCVSWSSPDATDTWLGLTDTVKAQAQELAFMERQYESLKTFTGQLECAFRRKREALDVVMGCLETPSLQVTAAELDRAESSADFHDQIQRPSPCPSPHAILESHTSISDTNSEAGSMGYSEAGTSSNSLFAGVPRQSGPSTAKQQDRVLLPEHEALYRDNAALAAEVMRLGQALHSVERDCQRHKQREDVLQCELTAAQEAHAQALARLEHAQKAQREATAKVRGLQLQCAHFVVAFGLWTGWQQPRPEDSSPAAGTPNPCPSPLTHSTPAPVPVACTRIPPPDIATTPTPSPRGARHPTSGLASAPVHVPAPTETCTATTAALTTACTAGDVQEPSVPIPVPVPVPTPGSTAVPAPVSTPAPTHSSASDQTPTPAPVQSRLAALSHRLLPRLILHDTPNTPCSSTPARTPAAVPAPVAVQKPTHIAHRIPKPSSLQTPHTQTQMTAQDTRELEWGMII</sequence>
<dbReference type="PROSITE" id="PS50178">
    <property type="entry name" value="ZF_FYVE"/>
    <property type="match status" value="1"/>
</dbReference>
<evidence type="ECO:0000256" key="2">
    <source>
        <dbReference type="ARBA" id="ARBA00022771"/>
    </source>
</evidence>
<dbReference type="AlphaFoldDB" id="A0A7S4FV25"/>
<evidence type="ECO:0000313" key="8">
    <source>
        <dbReference type="EMBL" id="CAE0816153.1"/>
    </source>
</evidence>
<feature type="coiled-coil region" evidence="5">
    <location>
        <begin position="243"/>
        <end position="277"/>
    </location>
</feature>